<feature type="transmembrane region" description="Helical" evidence="1">
    <location>
        <begin position="40"/>
        <end position="61"/>
    </location>
</feature>
<comment type="caution">
    <text evidence="2">The sequence shown here is derived from an EMBL/GenBank/DDBJ whole genome shotgun (WGS) entry which is preliminary data.</text>
</comment>
<keyword evidence="1" id="KW-1133">Transmembrane helix</keyword>
<feature type="transmembrane region" description="Helical" evidence="1">
    <location>
        <begin position="161"/>
        <end position="184"/>
    </location>
</feature>
<proteinExistence type="predicted"/>
<keyword evidence="1" id="KW-0812">Transmembrane</keyword>
<feature type="transmembrane region" description="Helical" evidence="1">
    <location>
        <begin position="73"/>
        <end position="95"/>
    </location>
</feature>
<gene>
    <name evidence="2" type="ORF">M8330_09125</name>
</gene>
<protein>
    <submittedName>
        <fullName evidence="2">Uncharacterized protein</fullName>
    </submittedName>
</protein>
<feature type="transmembrane region" description="Helical" evidence="1">
    <location>
        <begin position="248"/>
        <end position="266"/>
    </location>
</feature>
<feature type="transmembrane region" description="Helical" evidence="1">
    <location>
        <begin position="116"/>
        <end position="141"/>
    </location>
</feature>
<evidence type="ECO:0000313" key="2">
    <source>
        <dbReference type="EMBL" id="MCM0620455.1"/>
    </source>
</evidence>
<evidence type="ECO:0000256" key="1">
    <source>
        <dbReference type="SAM" id="Phobius"/>
    </source>
</evidence>
<dbReference type="AlphaFoldDB" id="A0A9X2IG65"/>
<sequence>MSHAAPAAPLAIDVSATARVPFTRLVGVEWRKMTDTRAGFWLMLITGLLLVAAIGITELVVQLNDLGIGFNGWVQVMITPLTLLLPVFPIIAVTSEWGQRTSLVTFTLEPHRLRVLLAKLVAVVLFAVGVIVVSVGLAAIANVVNAGIDGTSPEWNLPAATLTWIIVQLLCYFLMAFGLATVTLSSPGGIAFFYVVALLLPLVVYSILLALLSWAPDVIPYIDMNYSMAPYLAAENDPTVMFLEKKPLAVVTSILLWVVLPFVIGFRRVLTSEPK</sequence>
<keyword evidence="3" id="KW-1185">Reference proteome</keyword>
<dbReference type="Proteomes" id="UP001139485">
    <property type="component" value="Unassembled WGS sequence"/>
</dbReference>
<name>A0A9X2IG65_9ACTN</name>
<reference evidence="2" key="1">
    <citation type="submission" date="2022-05" db="EMBL/GenBank/DDBJ databases">
        <authorList>
            <person name="Tuo L."/>
        </authorList>
    </citation>
    <scope>NUCLEOTIDE SEQUENCE</scope>
    <source>
        <strain evidence="2">BSK12Z-4</strain>
    </source>
</reference>
<dbReference type="EMBL" id="JAMOIL010000010">
    <property type="protein sequence ID" value="MCM0620455.1"/>
    <property type="molecule type" value="Genomic_DNA"/>
</dbReference>
<evidence type="ECO:0000313" key="3">
    <source>
        <dbReference type="Proteomes" id="UP001139485"/>
    </source>
</evidence>
<organism evidence="2 3">
    <name type="scientific">Nocardioides bruguierae</name>
    <dbReference type="NCBI Taxonomy" id="2945102"/>
    <lineage>
        <taxon>Bacteria</taxon>
        <taxon>Bacillati</taxon>
        <taxon>Actinomycetota</taxon>
        <taxon>Actinomycetes</taxon>
        <taxon>Propionibacteriales</taxon>
        <taxon>Nocardioidaceae</taxon>
        <taxon>Nocardioides</taxon>
    </lineage>
</organism>
<accession>A0A9X2IG65</accession>
<keyword evidence="1" id="KW-0472">Membrane</keyword>
<feature type="transmembrane region" description="Helical" evidence="1">
    <location>
        <begin position="191"/>
        <end position="215"/>
    </location>
</feature>
<dbReference type="RefSeq" id="WP_250827076.1">
    <property type="nucleotide sequence ID" value="NZ_JAMOIL010000010.1"/>
</dbReference>